<feature type="domain" description="FAD/NAD(P)-binding" evidence="2">
    <location>
        <begin position="533"/>
        <end position="840"/>
    </location>
</feature>
<dbReference type="Proteomes" id="UP000695000">
    <property type="component" value="Unplaced"/>
</dbReference>
<evidence type="ECO:0000259" key="4">
    <source>
        <dbReference type="Pfam" id="PF23150"/>
    </source>
</evidence>
<dbReference type="InterPro" id="IPR032151">
    <property type="entry name" value="CFAP61_N"/>
</dbReference>
<dbReference type="InterPro" id="IPR038884">
    <property type="entry name" value="CFAP61"/>
</dbReference>
<reference evidence="6 7" key="1">
    <citation type="submission" date="2025-05" db="UniProtKB">
        <authorList>
            <consortium name="RefSeq"/>
        </authorList>
    </citation>
    <scope>IDENTIFICATION</scope>
    <source>
        <tissue evidence="6 7">Whole Larva</tissue>
    </source>
</reference>
<dbReference type="SUPFAM" id="SSF51905">
    <property type="entry name" value="FAD/NAD(P)-binding domain"/>
    <property type="match status" value="1"/>
</dbReference>
<gene>
    <name evidence="6 7" type="primary">LOC108563281</name>
</gene>
<sequence>MEPLLRYLFEYFTRKRYVLFVIPSVCHKKVEWLNKISTKILPINYTNANRVQTLRLLVRQDFVINYKIRRAVEEDNDDLVPLIDSYSSLFRQIYGDFYIAEIITRHPDAGRQLIVAEYKGIAISVLCLNVNVNYEQLNCAFDLDLFGGLYKAEGTHVPINKQSVEITKDTDFAELSLERITTVVDLSSMPSSSSIIKTKASESYINIHDMSWNIPSSDSESSEVFEFSGGQSSKVGSIVEEDTESWDVSEEEEVHQADEESTKVREKQEENAFALEIAVAKPGHESSLFLLLEAAFECFPQKDYCILTIPSDHKYMQLLKFFTRVTPKNKCLHPHELYIVHKSISNPLHVKEATINDIETVSKFCSYIKKPGDMMETFLRYLEEPKSTGRTFLLYSGEKSASLVGVSIVNEIEDLNSLIAKYAIGVFTEIQRDKVENIGVIEFNVMSPLFRIHSKYFLRDTHRLSGYDTLFYAMNRFDGTHHRNRPIPSCLMDLYLVPAMNMTGGLSYPEEPFALYLSTTRLTSIRRYEINNRIVIVGSGYTGIAFMKGLLLTKNLQNQAIFNNVTLIAIQGLCHNKPLHNIRNIMQIKTSIIDYDYIEKLNLRAYVNIITGVVTGINRQEKTVMINKSFSIPYDMLFLMCGNQYIVPNFHQRRSSMINAPENLFTINSESDATNALTKLYELSQNYRGKYTVMVYGHNLECYCCVAALIEFGVPPMYITLVEPAKDKGKEHDFIFQDDEIYEKVMKTIGELGINYLPNYKMIEWGLAQDDKQIMVMLESQLRYLEIECLAVFLYNDKSINMQTYEAIVQSGLVFDGKLVIGPHCNTNDPYIYAAGSVTKYSRRYYANHLLHRYFNSEEIGLTLGKKIRSELIPFNEDTSSIQFTEQCWNKGTNLVPIFEQPLMQYCQLPGNMYYLHIYKPGIVVPLEAAMCDNDYGTVLVTGMCKNLATQGYFRIQLNPSNVIHTITCLSLQSFSYKKLLLLWGKHEAVLNKLVKRFELSYVPDLFEYFDKPWASALFHDDFPYLEEDIMRMLSSKSIMPGASPIEDLVRLFNENGYKPLSTQEMDVLLDKFKDSPYEELIVEKLLDFLGNNLKSLPMYAHPILISYLLAGYEESSLFKDI</sequence>
<name>A0ABM1MS45_NICVS</name>
<dbReference type="Pfam" id="PF07992">
    <property type="entry name" value="Pyr_redox_2"/>
    <property type="match status" value="1"/>
</dbReference>
<feature type="domain" description="Cilia- and flagella-associated protein 61 N-terminal" evidence="3">
    <location>
        <begin position="3"/>
        <end position="151"/>
    </location>
</feature>
<dbReference type="PANTHER" id="PTHR21178:SF8">
    <property type="entry name" value="CILIA- AND FLAGELLA-ASSOCIATED PROTEIN 61"/>
    <property type="match status" value="1"/>
</dbReference>
<accession>A0ABM1MS45</accession>
<evidence type="ECO:0000313" key="6">
    <source>
        <dbReference type="RefSeq" id="XP_017777395.1"/>
    </source>
</evidence>
<dbReference type="Pfam" id="PF23150">
    <property type="entry name" value="CFAP61_dimer"/>
    <property type="match status" value="1"/>
</dbReference>
<dbReference type="GeneID" id="108563281"/>
<evidence type="ECO:0000259" key="2">
    <source>
        <dbReference type="Pfam" id="PF07992"/>
    </source>
</evidence>
<dbReference type="Gene3D" id="3.50.50.60">
    <property type="entry name" value="FAD/NAD(P)-binding domain"/>
    <property type="match status" value="2"/>
</dbReference>
<proteinExistence type="predicted"/>
<feature type="compositionally biased region" description="Acidic residues" evidence="1">
    <location>
        <begin position="244"/>
        <end position="253"/>
    </location>
</feature>
<organism evidence="5 6">
    <name type="scientific">Nicrophorus vespilloides</name>
    <name type="common">Boreal carrion beetle</name>
    <dbReference type="NCBI Taxonomy" id="110193"/>
    <lineage>
        <taxon>Eukaryota</taxon>
        <taxon>Metazoa</taxon>
        <taxon>Ecdysozoa</taxon>
        <taxon>Arthropoda</taxon>
        <taxon>Hexapoda</taxon>
        <taxon>Insecta</taxon>
        <taxon>Pterygota</taxon>
        <taxon>Neoptera</taxon>
        <taxon>Endopterygota</taxon>
        <taxon>Coleoptera</taxon>
        <taxon>Polyphaga</taxon>
        <taxon>Staphyliniformia</taxon>
        <taxon>Silphidae</taxon>
        <taxon>Nicrophorinae</taxon>
        <taxon>Nicrophorus</taxon>
    </lineage>
</organism>
<evidence type="ECO:0000313" key="5">
    <source>
        <dbReference type="Proteomes" id="UP000695000"/>
    </source>
</evidence>
<dbReference type="InterPro" id="IPR036188">
    <property type="entry name" value="FAD/NAD-bd_sf"/>
</dbReference>
<feature type="region of interest" description="Disordered" evidence="1">
    <location>
        <begin position="244"/>
        <end position="265"/>
    </location>
</feature>
<dbReference type="InterPro" id="IPR023753">
    <property type="entry name" value="FAD/NAD-binding_dom"/>
</dbReference>
<dbReference type="RefSeq" id="XP_017777396.1">
    <property type="nucleotide sequence ID" value="XM_017921907.1"/>
</dbReference>
<feature type="domain" description="CFAP61 dimerisation" evidence="4">
    <location>
        <begin position="897"/>
        <end position="1018"/>
    </location>
</feature>
<dbReference type="RefSeq" id="XP_017777395.1">
    <property type="nucleotide sequence ID" value="XM_017921906.1"/>
</dbReference>
<dbReference type="InterPro" id="IPR056299">
    <property type="entry name" value="CFAP61_dimer"/>
</dbReference>
<dbReference type="Pfam" id="PF16092">
    <property type="entry name" value="CFAP61_N"/>
    <property type="match status" value="1"/>
</dbReference>
<protein>
    <submittedName>
        <fullName evidence="6 7">Cilia- and flagella-associated protein 61-like</fullName>
    </submittedName>
</protein>
<evidence type="ECO:0000256" key="1">
    <source>
        <dbReference type="SAM" id="MobiDB-lite"/>
    </source>
</evidence>
<feature type="compositionally biased region" description="Basic and acidic residues" evidence="1">
    <location>
        <begin position="254"/>
        <end position="265"/>
    </location>
</feature>
<dbReference type="PANTHER" id="PTHR21178">
    <property type="entry name" value="CILIA- AND FLAGELLA-ASSOCIATED PROTEIN 61"/>
    <property type="match status" value="1"/>
</dbReference>
<evidence type="ECO:0000259" key="3">
    <source>
        <dbReference type="Pfam" id="PF16092"/>
    </source>
</evidence>
<evidence type="ECO:0000313" key="7">
    <source>
        <dbReference type="RefSeq" id="XP_017777396.1"/>
    </source>
</evidence>
<keyword evidence="5" id="KW-1185">Reference proteome</keyword>